<accession>A0ABX0S1H6</accession>
<evidence type="ECO:0000256" key="1">
    <source>
        <dbReference type="SAM" id="MobiDB-lite"/>
    </source>
</evidence>
<evidence type="ECO:0000313" key="3">
    <source>
        <dbReference type="Proteomes" id="UP001165941"/>
    </source>
</evidence>
<proteinExistence type="predicted"/>
<sequence>MVSAMQRLGFTPSVTIEQRRLAVDLSEVVIKWELQRIKDQQPDADMDPSTSGEGVNSVSSSIKRGLSVDSAQEVKRFRTATGAISAVFGRSQSLPGADSLLAKPIDKQHTDTVVNFLIRVACQEQPNQVNYGNICTGLEVLSFLLTVLQSPAILSSFKPLQRGIAACMTCGNTKVLRAVHSLLSRLMSIFPTEPSTSSVASKYEELECLYAAVGKVIYEGLTNYEKATSANPSQLFGTLMILKSACSNNPSYIDRLISVFMRSLQKMVREHLSPQAASGSTEATSGDRLGPVFFPEASTPKRAGCD</sequence>
<organism evidence="2 3">
    <name type="scientific">Pontoporia blainvillei</name>
    <name type="common">Franciscana</name>
    <name type="synonym">Delphinus blainvillei</name>
    <dbReference type="NCBI Taxonomy" id="48723"/>
    <lineage>
        <taxon>Eukaryota</taxon>
        <taxon>Metazoa</taxon>
        <taxon>Chordata</taxon>
        <taxon>Craniata</taxon>
        <taxon>Vertebrata</taxon>
        <taxon>Euteleostomi</taxon>
        <taxon>Mammalia</taxon>
        <taxon>Eutheria</taxon>
        <taxon>Laurasiatheria</taxon>
        <taxon>Artiodactyla</taxon>
        <taxon>Whippomorpha</taxon>
        <taxon>Cetacea</taxon>
        <taxon>Odontoceti</taxon>
        <taxon>Pontoporiidae</taxon>
        <taxon>Pontoporia</taxon>
    </lineage>
</organism>
<feature type="region of interest" description="Disordered" evidence="1">
    <location>
        <begin position="271"/>
        <end position="306"/>
    </location>
</feature>
<reference evidence="2" key="1">
    <citation type="submission" date="2018-05" db="EMBL/GenBank/DDBJ databases">
        <authorList>
            <person name="Pedro S.L.S."/>
            <person name="Freitas R.C."/>
            <person name="Barreto A.S."/>
            <person name="Lima A.O.S."/>
        </authorList>
    </citation>
    <scope>NUCLEOTIDE SEQUENCE</scope>
    <source>
        <strain evidence="2">BP203</strain>
        <tissue evidence="2">Muscle</tissue>
    </source>
</reference>
<dbReference type="InterPro" id="IPR046805">
    <property type="entry name" value="Tra1_ring"/>
</dbReference>
<comment type="caution">
    <text evidence="2">The sequence shown here is derived from an EMBL/GenBank/DDBJ whole genome shotgun (WGS) entry which is preliminary data.</text>
</comment>
<dbReference type="PANTHER" id="PTHR11139">
    <property type="entry name" value="ATAXIA TELANGIECTASIA MUTATED ATM -RELATED"/>
    <property type="match status" value="1"/>
</dbReference>
<dbReference type="Proteomes" id="UP001165941">
    <property type="component" value="Unassembled WGS sequence"/>
</dbReference>
<name>A0ABX0S1H6_PONBL</name>
<evidence type="ECO:0000313" key="2">
    <source>
        <dbReference type="EMBL" id="NIG58933.1"/>
    </source>
</evidence>
<dbReference type="PANTHER" id="PTHR11139:SF1">
    <property type="entry name" value="TRANSFORMATION_TRANSCRIPTION DOMAIN-ASSOCIATED PROTEIN"/>
    <property type="match status" value="1"/>
</dbReference>
<feature type="compositionally biased region" description="Polar residues" evidence="1">
    <location>
        <begin position="275"/>
        <end position="284"/>
    </location>
</feature>
<dbReference type="EMBL" id="PGGH01070817">
    <property type="protein sequence ID" value="NIG58933.1"/>
    <property type="molecule type" value="Genomic_DNA"/>
</dbReference>
<gene>
    <name evidence="2" type="ORF">BU61_6184</name>
</gene>
<protein>
    <submittedName>
        <fullName evidence="2">Transformation/transcription domain-associated protein</fullName>
    </submittedName>
</protein>
<dbReference type="Pfam" id="PF20206">
    <property type="entry name" value="Tra1_ring"/>
    <property type="match status" value="2"/>
</dbReference>
<dbReference type="InterPro" id="IPR050517">
    <property type="entry name" value="DDR_Repair_Kinase"/>
</dbReference>
<keyword evidence="3" id="KW-1185">Reference proteome</keyword>